<keyword evidence="8 10" id="KW-0472">Membrane</keyword>
<dbReference type="PROSITE" id="PS00874">
    <property type="entry name" value="T2SP_F"/>
    <property type="match status" value="1"/>
</dbReference>
<feature type="transmembrane region" description="Helical" evidence="10">
    <location>
        <begin position="373"/>
        <end position="394"/>
    </location>
</feature>
<evidence type="ECO:0000256" key="1">
    <source>
        <dbReference type="ARBA" id="ARBA00004429"/>
    </source>
</evidence>
<name>A0A5J4JBQ0_9BACI</name>
<dbReference type="GO" id="GO:0009306">
    <property type="term" value="P:protein secretion"/>
    <property type="evidence" value="ECO:0007669"/>
    <property type="project" value="InterPro"/>
</dbReference>
<dbReference type="PRINTS" id="PR00812">
    <property type="entry name" value="BCTERIALGSPF"/>
</dbReference>
<feature type="transmembrane region" description="Helical" evidence="10">
    <location>
        <begin position="166"/>
        <end position="186"/>
    </location>
</feature>
<dbReference type="RefSeq" id="WP_151697526.1">
    <property type="nucleotide sequence ID" value="NZ_BKZP01000005.1"/>
</dbReference>
<feature type="transmembrane region" description="Helical" evidence="10">
    <location>
        <begin position="220"/>
        <end position="238"/>
    </location>
</feature>
<evidence type="ECO:0000256" key="6">
    <source>
        <dbReference type="ARBA" id="ARBA00022692"/>
    </source>
</evidence>
<evidence type="ECO:0000313" key="12">
    <source>
        <dbReference type="EMBL" id="GER69181.1"/>
    </source>
</evidence>
<keyword evidence="13" id="KW-1185">Reference proteome</keyword>
<evidence type="ECO:0000256" key="8">
    <source>
        <dbReference type="ARBA" id="ARBA00023136"/>
    </source>
</evidence>
<evidence type="ECO:0000256" key="9">
    <source>
        <dbReference type="RuleBase" id="RU003923"/>
    </source>
</evidence>
<evidence type="ECO:0000256" key="7">
    <source>
        <dbReference type="ARBA" id="ARBA00022989"/>
    </source>
</evidence>
<dbReference type="PANTHER" id="PTHR30012:SF0">
    <property type="entry name" value="TYPE II SECRETION SYSTEM PROTEIN F-RELATED"/>
    <property type="match status" value="1"/>
</dbReference>
<evidence type="ECO:0000256" key="10">
    <source>
        <dbReference type="SAM" id="Phobius"/>
    </source>
</evidence>
<dbReference type="InterPro" id="IPR003004">
    <property type="entry name" value="GspF/PilC"/>
</dbReference>
<evidence type="ECO:0000256" key="2">
    <source>
        <dbReference type="ARBA" id="ARBA00005745"/>
    </source>
</evidence>
<dbReference type="Proteomes" id="UP000391919">
    <property type="component" value="Unassembled WGS sequence"/>
</dbReference>
<evidence type="ECO:0000256" key="5">
    <source>
        <dbReference type="ARBA" id="ARBA00022519"/>
    </source>
</evidence>
<gene>
    <name evidence="12" type="ORF">BpJC7_04840</name>
</gene>
<evidence type="ECO:0000256" key="3">
    <source>
        <dbReference type="ARBA" id="ARBA00022448"/>
    </source>
</evidence>
<dbReference type="FunFam" id="1.20.81.30:FF:000001">
    <property type="entry name" value="Type II secretion system protein F"/>
    <property type="match status" value="2"/>
</dbReference>
<keyword evidence="4" id="KW-1003">Cell membrane</keyword>
<dbReference type="InterPro" id="IPR001992">
    <property type="entry name" value="T2SS_GspF/T4SS_PilC_CS"/>
</dbReference>
<keyword evidence="6 9" id="KW-0812">Transmembrane</keyword>
<dbReference type="AlphaFoldDB" id="A0A5J4JBQ0"/>
<accession>A0A5J4JBQ0</accession>
<keyword evidence="7 10" id="KW-1133">Transmembrane helix</keyword>
<dbReference type="InterPro" id="IPR018076">
    <property type="entry name" value="T2SS_GspF_dom"/>
</dbReference>
<dbReference type="InterPro" id="IPR042094">
    <property type="entry name" value="T2SS_GspF_sf"/>
</dbReference>
<dbReference type="PANTHER" id="PTHR30012">
    <property type="entry name" value="GENERAL SECRETION PATHWAY PROTEIN"/>
    <property type="match status" value="1"/>
</dbReference>
<protein>
    <submittedName>
        <fullName evidence="12">Secretion system protein</fullName>
    </submittedName>
</protein>
<comment type="similarity">
    <text evidence="2 9">Belongs to the GSP F family.</text>
</comment>
<sequence>MPRFKYQGRMKTGKKTGTITADSKRDALLKLREQGVRVVEINELPETLLTMEISLGNRVKLQDFVIFLRQFSTLLKAGVTVVDSTRILANQTSSKTLKKTLLEVEEDLRSGIALSQAAAKHKKVFTPMFINMVYAGEAGGSLDDTLDRLATYYEKQHRTQQKVRSALTYPIFVGVMAIVVVIFMLVKIVPTFVSILNDYNAKLPAVTRFVLAMSGFLQQFWWLIILLAVGLYVLLVFMRQNKVSKYYLDYALLKIPVFGKLVQKSIIARMTRTLSSLFSSSVPILQALTIVEKIVENEVMTNVIRQSRDALERGESMTDPMRRHWVFPPLVTQMIAIGEETGALDGMLAKVADFYEAEVEAATDQMKALIEPFMIVLLAGVVGTIVASIMIPMFEIYNNVQ</sequence>
<reference evidence="12 13" key="1">
    <citation type="submission" date="2019-09" db="EMBL/GenBank/DDBJ databases">
        <title>Draft genome sequence of Bacillus sp. JC-7.</title>
        <authorList>
            <person name="Tanaka N."/>
            <person name="Shiwa Y."/>
            <person name="Fujita N."/>
            <person name="Tanasupawat S."/>
        </authorList>
    </citation>
    <scope>NUCLEOTIDE SEQUENCE [LARGE SCALE GENOMIC DNA]</scope>
    <source>
        <strain evidence="12 13">JC-7</strain>
    </source>
</reference>
<dbReference type="Pfam" id="PF00482">
    <property type="entry name" value="T2SSF"/>
    <property type="match status" value="2"/>
</dbReference>
<organism evidence="12 13">
    <name type="scientific">Weizmannia acidilactici</name>
    <dbReference type="NCBI Taxonomy" id="2607726"/>
    <lineage>
        <taxon>Bacteria</taxon>
        <taxon>Bacillati</taxon>
        <taxon>Bacillota</taxon>
        <taxon>Bacilli</taxon>
        <taxon>Bacillales</taxon>
        <taxon>Bacillaceae</taxon>
        <taxon>Heyndrickxia</taxon>
    </lineage>
</organism>
<feature type="domain" description="Type II secretion system protein GspF" evidence="11">
    <location>
        <begin position="67"/>
        <end position="190"/>
    </location>
</feature>
<evidence type="ECO:0000313" key="13">
    <source>
        <dbReference type="Proteomes" id="UP000391919"/>
    </source>
</evidence>
<keyword evidence="3 9" id="KW-0813">Transport</keyword>
<comment type="subcellular location">
    <subcellularLocation>
        <location evidence="1">Cell inner membrane</location>
        <topology evidence="1">Multi-pass membrane protein</topology>
    </subcellularLocation>
    <subcellularLocation>
        <location evidence="9">Cell membrane</location>
        <topology evidence="9">Multi-pass membrane protein</topology>
    </subcellularLocation>
</comment>
<dbReference type="GO" id="GO:0005886">
    <property type="term" value="C:plasma membrane"/>
    <property type="evidence" value="ECO:0007669"/>
    <property type="project" value="UniProtKB-SubCell"/>
</dbReference>
<keyword evidence="5" id="KW-0997">Cell inner membrane</keyword>
<proteinExistence type="inferred from homology"/>
<dbReference type="EMBL" id="BKZQ01000004">
    <property type="protein sequence ID" value="GER69181.1"/>
    <property type="molecule type" value="Genomic_DNA"/>
</dbReference>
<feature type="domain" description="Type II secretion system protein GspF" evidence="11">
    <location>
        <begin position="271"/>
        <end position="392"/>
    </location>
</feature>
<comment type="caution">
    <text evidence="12">The sequence shown here is derived from an EMBL/GenBank/DDBJ whole genome shotgun (WGS) entry which is preliminary data.</text>
</comment>
<evidence type="ECO:0000259" key="11">
    <source>
        <dbReference type="Pfam" id="PF00482"/>
    </source>
</evidence>
<dbReference type="Gene3D" id="1.20.81.30">
    <property type="entry name" value="Type II secretion system (T2SS), domain F"/>
    <property type="match status" value="2"/>
</dbReference>
<evidence type="ECO:0000256" key="4">
    <source>
        <dbReference type="ARBA" id="ARBA00022475"/>
    </source>
</evidence>